<feature type="transmembrane region" description="Helical" evidence="12">
    <location>
        <begin position="58"/>
        <end position="85"/>
    </location>
</feature>
<dbReference type="AlphaFoldDB" id="A0A193KU92"/>
<dbReference type="Gene3D" id="1.20.1070.10">
    <property type="entry name" value="Rhodopsin 7-helix transmembrane proteins"/>
    <property type="match status" value="1"/>
</dbReference>
<dbReference type="PROSITE" id="PS50262">
    <property type="entry name" value="G_PROTEIN_RECEP_F1_2"/>
    <property type="match status" value="1"/>
</dbReference>
<feature type="transmembrane region" description="Helical" evidence="12">
    <location>
        <begin position="133"/>
        <end position="152"/>
    </location>
</feature>
<evidence type="ECO:0000256" key="10">
    <source>
        <dbReference type="RuleBase" id="RU000688"/>
    </source>
</evidence>
<comment type="similarity">
    <text evidence="10">Belongs to the G-protein coupled receptor 1 family.</text>
</comment>
<dbReference type="OrthoDB" id="5951059at2759"/>
<evidence type="ECO:0000256" key="4">
    <source>
        <dbReference type="ARBA" id="ARBA00022989"/>
    </source>
</evidence>
<keyword evidence="5 10" id="KW-0297">G-protein coupled receptor</keyword>
<proteinExistence type="evidence at transcript level"/>
<dbReference type="EMBL" id="KX018866">
    <property type="protein sequence ID" value="ANO39027.1"/>
    <property type="molecule type" value="mRNA"/>
</dbReference>
<evidence type="ECO:0000256" key="1">
    <source>
        <dbReference type="ARBA" id="ARBA00004651"/>
    </source>
</evidence>
<evidence type="ECO:0000256" key="11">
    <source>
        <dbReference type="SAM" id="MobiDB-lite"/>
    </source>
</evidence>
<feature type="region of interest" description="Disordered" evidence="11">
    <location>
        <begin position="445"/>
        <end position="478"/>
    </location>
</feature>
<organism evidence="15">
    <name type="scientific">Schmidtea mediterranea</name>
    <name type="common">Freshwater planarian flatworm</name>
    <dbReference type="NCBI Taxonomy" id="79327"/>
    <lineage>
        <taxon>Eukaryota</taxon>
        <taxon>Metazoa</taxon>
        <taxon>Spiralia</taxon>
        <taxon>Lophotrochozoa</taxon>
        <taxon>Platyhelminthes</taxon>
        <taxon>Rhabditophora</taxon>
        <taxon>Seriata</taxon>
        <taxon>Tricladida</taxon>
        <taxon>Continenticola</taxon>
        <taxon>Geoplanoidea</taxon>
        <taxon>Dugesiidae</taxon>
        <taxon>Schmidtea</taxon>
    </lineage>
</organism>
<dbReference type="PANTHER" id="PTHR24248:SF199">
    <property type="entry name" value="IP13425P-RELATED"/>
    <property type="match status" value="1"/>
</dbReference>
<dbReference type="CDD" id="cd15329">
    <property type="entry name" value="7tmA_5-HT7"/>
    <property type="match status" value="1"/>
</dbReference>
<evidence type="ECO:0000256" key="8">
    <source>
        <dbReference type="ARBA" id="ARBA00023170"/>
    </source>
</evidence>
<evidence type="ECO:0000259" key="14">
    <source>
        <dbReference type="PROSITE" id="PS50262"/>
    </source>
</evidence>
<dbReference type="GO" id="GO:0005886">
    <property type="term" value="C:plasma membrane"/>
    <property type="evidence" value="ECO:0007669"/>
    <property type="project" value="UniProtKB-SubCell"/>
</dbReference>
<dbReference type="SMART" id="SM01381">
    <property type="entry name" value="7TM_GPCR_Srsx"/>
    <property type="match status" value="1"/>
</dbReference>
<keyword evidence="9 10" id="KW-0807">Transducer</keyword>
<feature type="region of interest" description="Disordered" evidence="11">
    <location>
        <begin position="251"/>
        <end position="320"/>
    </location>
</feature>
<dbReference type="GO" id="GO:0071880">
    <property type="term" value="P:adenylate cyclase-activating adrenergic receptor signaling pathway"/>
    <property type="evidence" value="ECO:0007669"/>
    <property type="project" value="TreeGrafter"/>
</dbReference>
<evidence type="ECO:0000256" key="3">
    <source>
        <dbReference type="ARBA" id="ARBA00022692"/>
    </source>
</evidence>
<feature type="compositionally biased region" description="Polar residues" evidence="11">
    <location>
        <begin position="264"/>
        <end position="274"/>
    </location>
</feature>
<sequence length="478" mass="54768">MSVWRLTIIIILFSLLPTCQMQNIVLNCSNYTNYVRINNLSRLVVPFECEKYPVGMEVFLGMIFVVIVVGAIGGNFLVILAIFLVKKLQTPSNWLILSLAFSDFFVSVLVMPVAVYNQLMRFRWPFSELFCDFFIICDVLLCTSSILNLCAISIDRYLVITRPMQYVVRRTPLLIGGFIAGAWIISGLISIPPVIVWKEPFRPGTCQLTENLGYQIYATLGAFYIPLIIMLVLYYRIFKLARNMAQEDAKRKLGTGQMTDEEQTSLPNQSGRTNSAEEDRKLLRFDPTQRPSEGNQGNGFDVEKTGTGPKTNPRKKKQSNNESKAITTLGVIMGCFTLCWLPFFIIQILKPILIVSKVDHEKYLLPWCYELFLWLGYLNSFLNPVIYAKFNREFRNPFKQILFFHCININARIRVDTFAEQYGLPMQKTMSTSQYETTHLNTHVNSRRRSSVPFTPVSRKNKSSCQSRPTSDQSVNKA</sequence>
<keyword evidence="7" id="KW-1015">Disulfide bond</keyword>
<accession>A0A193KU92</accession>
<feature type="transmembrane region" description="Helical" evidence="12">
    <location>
        <begin position="369"/>
        <end position="390"/>
    </location>
</feature>
<keyword evidence="8 10" id="KW-0675">Receptor</keyword>
<feature type="transmembrane region" description="Helical" evidence="12">
    <location>
        <begin position="173"/>
        <end position="196"/>
    </location>
</feature>
<keyword evidence="3 10" id="KW-0812">Transmembrane</keyword>
<dbReference type="InterPro" id="IPR000276">
    <property type="entry name" value="GPCR_Rhodpsn"/>
</dbReference>
<dbReference type="InterPro" id="IPR017452">
    <property type="entry name" value="GPCR_Rhodpsn_7TM"/>
</dbReference>
<dbReference type="GO" id="GO:0043410">
    <property type="term" value="P:positive regulation of MAPK cascade"/>
    <property type="evidence" value="ECO:0007669"/>
    <property type="project" value="TreeGrafter"/>
</dbReference>
<keyword evidence="13" id="KW-0732">Signal</keyword>
<feature type="transmembrane region" description="Helical" evidence="12">
    <location>
        <begin position="94"/>
        <end position="113"/>
    </location>
</feature>
<reference evidence="15" key="1">
    <citation type="journal article" date="2016" name="PLoS Biol.">
        <title>GPCRs Direct Germline Development and Somatic Gonad Function in Planarians.</title>
        <authorList>
            <person name="Saberi A."/>
            <person name="Jamal A."/>
            <person name="Beets I."/>
            <person name="Schoofs L."/>
            <person name="Newmark P.A."/>
        </authorList>
    </citation>
    <scope>NUCLEOTIDE SEQUENCE</scope>
</reference>
<evidence type="ECO:0000313" key="15">
    <source>
        <dbReference type="EMBL" id="ANO39027.1"/>
    </source>
</evidence>
<evidence type="ECO:0000256" key="6">
    <source>
        <dbReference type="ARBA" id="ARBA00023136"/>
    </source>
</evidence>
<name>A0A193KU92_SCHMD</name>
<feature type="transmembrane region" description="Helical" evidence="12">
    <location>
        <begin position="325"/>
        <end position="349"/>
    </location>
</feature>
<keyword evidence="6 12" id="KW-0472">Membrane</keyword>
<dbReference type="PRINTS" id="PR00237">
    <property type="entry name" value="GPCRRHODOPSN"/>
</dbReference>
<dbReference type="PANTHER" id="PTHR24248">
    <property type="entry name" value="ADRENERGIC RECEPTOR-RELATED G-PROTEIN COUPLED RECEPTOR"/>
    <property type="match status" value="1"/>
</dbReference>
<evidence type="ECO:0000256" key="9">
    <source>
        <dbReference type="ARBA" id="ARBA00023224"/>
    </source>
</evidence>
<dbReference type="SUPFAM" id="SSF81321">
    <property type="entry name" value="Family A G protein-coupled receptor-like"/>
    <property type="match status" value="1"/>
</dbReference>
<evidence type="ECO:0000256" key="5">
    <source>
        <dbReference type="ARBA" id="ARBA00023040"/>
    </source>
</evidence>
<gene>
    <name evidence="15" type="primary">gcr052</name>
</gene>
<feature type="compositionally biased region" description="Basic and acidic residues" evidence="11">
    <location>
        <begin position="275"/>
        <end position="284"/>
    </location>
</feature>
<comment type="subcellular location">
    <subcellularLocation>
        <location evidence="1">Cell membrane</location>
        <topology evidence="1">Multi-pass membrane protein</topology>
    </subcellularLocation>
</comment>
<evidence type="ECO:0000256" key="7">
    <source>
        <dbReference type="ARBA" id="ARBA00023157"/>
    </source>
</evidence>
<feature type="compositionally biased region" description="Polar residues" evidence="11">
    <location>
        <begin position="463"/>
        <end position="478"/>
    </location>
</feature>
<feature type="transmembrane region" description="Helical" evidence="12">
    <location>
        <begin position="216"/>
        <end position="235"/>
    </location>
</feature>
<dbReference type="GO" id="GO:0004993">
    <property type="term" value="F:G protein-coupled serotonin receptor activity"/>
    <property type="evidence" value="ECO:0007669"/>
    <property type="project" value="UniProtKB-ARBA"/>
</dbReference>
<feature type="chain" id="PRO_5008259660" evidence="13">
    <location>
        <begin position="22"/>
        <end position="478"/>
    </location>
</feature>
<evidence type="ECO:0000256" key="2">
    <source>
        <dbReference type="ARBA" id="ARBA00022475"/>
    </source>
</evidence>
<dbReference type="Pfam" id="PF00001">
    <property type="entry name" value="7tm_1"/>
    <property type="match status" value="1"/>
</dbReference>
<feature type="signal peptide" evidence="13">
    <location>
        <begin position="1"/>
        <end position="21"/>
    </location>
</feature>
<feature type="domain" description="G-protein coupled receptors family 1 profile" evidence="14">
    <location>
        <begin position="74"/>
        <end position="387"/>
    </location>
</feature>
<dbReference type="PROSITE" id="PS00237">
    <property type="entry name" value="G_PROTEIN_RECEP_F1_1"/>
    <property type="match status" value="1"/>
</dbReference>
<keyword evidence="4 12" id="KW-1133">Transmembrane helix</keyword>
<evidence type="ECO:0000256" key="13">
    <source>
        <dbReference type="SAM" id="SignalP"/>
    </source>
</evidence>
<evidence type="ECO:0000256" key="12">
    <source>
        <dbReference type="SAM" id="Phobius"/>
    </source>
</evidence>
<protein>
    <submittedName>
        <fullName evidence="15">GCR052</fullName>
    </submittedName>
</protein>
<keyword evidence="2" id="KW-1003">Cell membrane</keyword>